<keyword evidence="7" id="KW-1185">Reference proteome</keyword>
<evidence type="ECO:0000256" key="2">
    <source>
        <dbReference type="ARBA" id="ARBA00022741"/>
    </source>
</evidence>
<name>A0A261F1J1_9BIFI</name>
<dbReference type="InterPro" id="IPR003439">
    <property type="entry name" value="ABC_transporter-like_ATP-bd"/>
</dbReference>
<dbReference type="PROSITE" id="PS00211">
    <property type="entry name" value="ABC_TRANSPORTER_1"/>
    <property type="match status" value="1"/>
</dbReference>
<dbReference type="SMART" id="SM00382">
    <property type="entry name" value="AAA"/>
    <property type="match status" value="1"/>
</dbReference>
<protein>
    <submittedName>
        <fullName evidence="6">ABC transporter ATP-binding protein</fullName>
    </submittedName>
</protein>
<keyword evidence="1" id="KW-0813">Transport</keyword>
<dbReference type="GO" id="GO:0005524">
    <property type="term" value="F:ATP binding"/>
    <property type="evidence" value="ECO:0007669"/>
    <property type="project" value="UniProtKB-KW"/>
</dbReference>
<dbReference type="PROSITE" id="PS50893">
    <property type="entry name" value="ABC_TRANSPORTER_2"/>
    <property type="match status" value="1"/>
</dbReference>
<evidence type="ECO:0000256" key="3">
    <source>
        <dbReference type="ARBA" id="ARBA00022840"/>
    </source>
</evidence>
<dbReference type="SUPFAM" id="SSF52540">
    <property type="entry name" value="P-loop containing nucleoside triphosphate hydrolases"/>
    <property type="match status" value="1"/>
</dbReference>
<gene>
    <name evidence="6" type="ORF">PSSU_0576</name>
</gene>
<evidence type="ECO:0000256" key="4">
    <source>
        <dbReference type="SAM" id="MobiDB-lite"/>
    </source>
</evidence>
<feature type="compositionally biased region" description="Basic and acidic residues" evidence="4">
    <location>
        <begin position="251"/>
        <end position="269"/>
    </location>
</feature>
<dbReference type="InterPro" id="IPR017871">
    <property type="entry name" value="ABC_transporter-like_CS"/>
</dbReference>
<reference evidence="6 7" key="1">
    <citation type="journal article" date="2017" name="BMC Genomics">
        <title>Comparative genomic and phylogenomic analyses of the Bifidobacteriaceae family.</title>
        <authorList>
            <person name="Lugli G.A."/>
            <person name="Milani C."/>
            <person name="Turroni F."/>
            <person name="Duranti S."/>
            <person name="Mancabelli L."/>
            <person name="Mangifesta M."/>
            <person name="Ferrario C."/>
            <person name="Modesto M."/>
            <person name="Mattarelli P."/>
            <person name="Jiri K."/>
            <person name="van Sinderen D."/>
            <person name="Ventura M."/>
        </authorList>
    </citation>
    <scope>NUCLEOTIDE SEQUENCE [LARGE SCALE GENOMIC DNA]</scope>
    <source>
        <strain evidence="6 7">DSM 24744</strain>
    </source>
</reference>
<feature type="domain" description="ABC transporter" evidence="5">
    <location>
        <begin position="31"/>
        <end position="263"/>
    </location>
</feature>
<dbReference type="EMBL" id="MWWQ01000005">
    <property type="protein sequence ID" value="OZG52958.1"/>
    <property type="molecule type" value="Genomic_DNA"/>
</dbReference>
<dbReference type="Gene3D" id="3.40.50.300">
    <property type="entry name" value="P-loop containing nucleotide triphosphate hydrolases"/>
    <property type="match status" value="1"/>
</dbReference>
<keyword evidence="3 6" id="KW-0067">ATP-binding</keyword>
<evidence type="ECO:0000256" key="1">
    <source>
        <dbReference type="ARBA" id="ARBA00022448"/>
    </source>
</evidence>
<dbReference type="Proteomes" id="UP000216454">
    <property type="component" value="Unassembled WGS sequence"/>
</dbReference>
<dbReference type="Pfam" id="PF00005">
    <property type="entry name" value="ABC_tran"/>
    <property type="match status" value="1"/>
</dbReference>
<dbReference type="CDD" id="cd03293">
    <property type="entry name" value="ABC_NrtD_SsuB_transporters"/>
    <property type="match status" value="1"/>
</dbReference>
<dbReference type="InterPro" id="IPR003593">
    <property type="entry name" value="AAA+_ATPase"/>
</dbReference>
<evidence type="ECO:0000313" key="6">
    <source>
        <dbReference type="EMBL" id="OZG52958.1"/>
    </source>
</evidence>
<accession>A0A261F1J1</accession>
<evidence type="ECO:0000259" key="5">
    <source>
        <dbReference type="PROSITE" id="PS50893"/>
    </source>
</evidence>
<sequence length="291" mass="33015">MVESMVVDKGQKLTWSEMTDKAQMEREGIAVDIQGVTKRFTTQQGDEVTALREVNLKIREHDFICVVGRSGCGKTTLLNMLAGFERPTEGRIIAAGVPVTKPSPRRGVVFQKPPLYPWLTVRKNVEFGMRMQGVPAKERNARAAHFLEVVGLADAGERHPYELSGGMQQRAQIARVLATDPDVILMDEPYGALDALTRERLQNELLRIWQEKRKTVFFITHSVEEALFLATRVIVMTAHPGTVKMDIPVDIPRDPTDPDNPRKVRENPRFQQLRDEITRAIYENSGDEERR</sequence>
<comment type="caution">
    <text evidence="6">The sequence shown here is derived from an EMBL/GenBank/DDBJ whole genome shotgun (WGS) entry which is preliminary data.</text>
</comment>
<keyword evidence="2" id="KW-0547">Nucleotide-binding</keyword>
<proteinExistence type="predicted"/>
<organism evidence="6 7">
    <name type="scientific">Pseudoscardovia suis</name>
    <dbReference type="NCBI Taxonomy" id="987063"/>
    <lineage>
        <taxon>Bacteria</taxon>
        <taxon>Bacillati</taxon>
        <taxon>Actinomycetota</taxon>
        <taxon>Actinomycetes</taxon>
        <taxon>Bifidobacteriales</taxon>
        <taxon>Bifidobacteriaceae</taxon>
        <taxon>Pseudoscardovia</taxon>
    </lineage>
</organism>
<feature type="region of interest" description="Disordered" evidence="4">
    <location>
        <begin position="248"/>
        <end position="269"/>
    </location>
</feature>
<dbReference type="AlphaFoldDB" id="A0A261F1J1"/>
<dbReference type="InterPro" id="IPR050166">
    <property type="entry name" value="ABC_transporter_ATP-bind"/>
</dbReference>
<dbReference type="RefSeq" id="WP_211278398.1">
    <property type="nucleotide sequence ID" value="NZ_MWWQ01000005.1"/>
</dbReference>
<evidence type="ECO:0000313" key="7">
    <source>
        <dbReference type="Proteomes" id="UP000216454"/>
    </source>
</evidence>
<dbReference type="PANTHER" id="PTHR42788:SF13">
    <property type="entry name" value="ALIPHATIC SULFONATES IMPORT ATP-BINDING PROTEIN SSUB"/>
    <property type="match status" value="1"/>
</dbReference>
<dbReference type="PANTHER" id="PTHR42788">
    <property type="entry name" value="TAURINE IMPORT ATP-BINDING PROTEIN-RELATED"/>
    <property type="match status" value="1"/>
</dbReference>
<dbReference type="InterPro" id="IPR027417">
    <property type="entry name" value="P-loop_NTPase"/>
</dbReference>
<dbReference type="GO" id="GO:0016887">
    <property type="term" value="F:ATP hydrolysis activity"/>
    <property type="evidence" value="ECO:0007669"/>
    <property type="project" value="InterPro"/>
</dbReference>